<keyword evidence="2" id="KW-1185">Reference proteome</keyword>
<dbReference type="SUPFAM" id="SSF53335">
    <property type="entry name" value="S-adenosyl-L-methionine-dependent methyltransferases"/>
    <property type="match status" value="1"/>
</dbReference>
<dbReference type="CDD" id="cd02440">
    <property type="entry name" value="AdoMet_MTases"/>
    <property type="match status" value="1"/>
</dbReference>
<accession>A0ABT8RJ16</accession>
<dbReference type="EC" id="2.1.1.-" evidence="1"/>
<name>A0ABT8RJ16_9BACT</name>
<dbReference type="InterPro" id="IPR029063">
    <property type="entry name" value="SAM-dependent_MTases_sf"/>
</dbReference>
<dbReference type="GO" id="GO:0008168">
    <property type="term" value="F:methyltransferase activity"/>
    <property type="evidence" value="ECO:0007669"/>
    <property type="project" value="UniProtKB-KW"/>
</dbReference>
<keyword evidence="1" id="KW-0808">Transferase</keyword>
<proteinExistence type="predicted"/>
<sequence length="236" mass="28063">MRKIFVNAYNFIGKLYLEPLLRLEQRKRPFQTINERPVEYSFAFTCLQRLCTGKILDIGSGQSSWPHLLSNCGYQITAIDKIDLYWSHYFNRHYKILKDDIVQPQLQDKFQFATCLSVLEHIKDHQMAVNNVHQLLEKDGYLILTFPYNEHHYHGDIYKHPAARVDQQASFITQIYSRNEINEWLTQTSFKIIEQTYYKVFSGELWAFGERLMPSIQVEKTQLHHLTCLLLQKTRD</sequence>
<dbReference type="GO" id="GO:0032259">
    <property type="term" value="P:methylation"/>
    <property type="evidence" value="ECO:0007669"/>
    <property type="project" value="UniProtKB-KW"/>
</dbReference>
<organism evidence="1 2">
    <name type="scientific">Rhodocytophaga aerolata</name>
    <dbReference type="NCBI Taxonomy" id="455078"/>
    <lineage>
        <taxon>Bacteria</taxon>
        <taxon>Pseudomonadati</taxon>
        <taxon>Bacteroidota</taxon>
        <taxon>Cytophagia</taxon>
        <taxon>Cytophagales</taxon>
        <taxon>Rhodocytophagaceae</taxon>
        <taxon>Rhodocytophaga</taxon>
    </lineage>
</organism>
<evidence type="ECO:0000313" key="1">
    <source>
        <dbReference type="EMBL" id="MDO1450835.1"/>
    </source>
</evidence>
<dbReference type="Proteomes" id="UP001168528">
    <property type="component" value="Unassembled WGS sequence"/>
</dbReference>
<comment type="caution">
    <text evidence="1">The sequence shown here is derived from an EMBL/GenBank/DDBJ whole genome shotgun (WGS) entry which is preliminary data.</text>
</comment>
<reference evidence="1" key="1">
    <citation type="submission" date="2023-07" db="EMBL/GenBank/DDBJ databases">
        <title>The genome sequence of Rhodocytophaga aerolata KACC 12507.</title>
        <authorList>
            <person name="Zhang X."/>
        </authorList>
    </citation>
    <scope>NUCLEOTIDE SEQUENCE</scope>
    <source>
        <strain evidence="1">KACC 12507</strain>
    </source>
</reference>
<dbReference type="Pfam" id="PF13489">
    <property type="entry name" value="Methyltransf_23"/>
    <property type="match status" value="1"/>
</dbReference>
<keyword evidence="1" id="KW-0489">Methyltransferase</keyword>
<dbReference type="RefSeq" id="WP_302041634.1">
    <property type="nucleotide sequence ID" value="NZ_JAUKPO010000037.1"/>
</dbReference>
<protein>
    <submittedName>
        <fullName evidence="1">Class I SAM-dependent methyltransferase</fullName>
        <ecNumber evidence="1">2.1.1.-</ecNumber>
    </submittedName>
</protein>
<evidence type="ECO:0000313" key="2">
    <source>
        <dbReference type="Proteomes" id="UP001168528"/>
    </source>
</evidence>
<gene>
    <name evidence="1" type="ORF">Q0590_31465</name>
</gene>
<dbReference type="EMBL" id="JAUKPO010000037">
    <property type="protein sequence ID" value="MDO1450835.1"/>
    <property type="molecule type" value="Genomic_DNA"/>
</dbReference>
<dbReference type="Gene3D" id="3.40.50.150">
    <property type="entry name" value="Vaccinia Virus protein VP39"/>
    <property type="match status" value="1"/>
</dbReference>